<dbReference type="SUPFAM" id="SSF56059">
    <property type="entry name" value="Glutathione synthetase ATP-binding domain-like"/>
    <property type="match status" value="1"/>
</dbReference>
<proteinExistence type="inferred from homology"/>
<dbReference type="EC" id="6.3.4.13" evidence="4 12"/>
<dbReference type="InterPro" id="IPR020562">
    <property type="entry name" value="PRibGlycinamide_synth_N"/>
</dbReference>
<evidence type="ECO:0000256" key="2">
    <source>
        <dbReference type="ARBA" id="ARBA00001946"/>
    </source>
</evidence>
<comment type="catalytic activity">
    <reaction evidence="12">
        <text>5-phospho-beta-D-ribosylamine + glycine + ATP = N(1)-(5-phospho-beta-D-ribosyl)glycinamide + ADP + phosphate + H(+)</text>
        <dbReference type="Rhea" id="RHEA:17453"/>
        <dbReference type="ChEBI" id="CHEBI:15378"/>
        <dbReference type="ChEBI" id="CHEBI:30616"/>
        <dbReference type="ChEBI" id="CHEBI:43474"/>
        <dbReference type="ChEBI" id="CHEBI:57305"/>
        <dbReference type="ChEBI" id="CHEBI:58681"/>
        <dbReference type="ChEBI" id="CHEBI:143788"/>
        <dbReference type="ChEBI" id="CHEBI:456216"/>
        <dbReference type="EC" id="6.3.4.13"/>
    </reaction>
</comment>
<keyword evidence="7 12" id="KW-0658">Purine biosynthesis</keyword>
<evidence type="ECO:0000256" key="9">
    <source>
        <dbReference type="ARBA" id="ARBA00038345"/>
    </source>
</evidence>
<dbReference type="InterPro" id="IPR020559">
    <property type="entry name" value="PRibGlycinamide_synth_CS"/>
</dbReference>
<organism evidence="15 16">
    <name type="scientific">Eiseniibacteriota bacterium</name>
    <dbReference type="NCBI Taxonomy" id="2212470"/>
    <lineage>
        <taxon>Bacteria</taxon>
        <taxon>Candidatus Eiseniibacteriota</taxon>
    </lineage>
</organism>
<dbReference type="Gene3D" id="3.90.600.10">
    <property type="entry name" value="Phosphoribosylglycinamide synthetase, C-terminal domain"/>
    <property type="match status" value="1"/>
</dbReference>
<accession>A0A937XAH1</accession>
<reference evidence="15" key="1">
    <citation type="submission" date="2019-03" db="EMBL/GenBank/DDBJ databases">
        <title>Lake Tanganyika Metagenome-Assembled Genomes (MAGs).</title>
        <authorList>
            <person name="Tran P."/>
        </authorList>
    </citation>
    <scope>NUCLEOTIDE SEQUENCE</scope>
    <source>
        <strain evidence="15">M_DeepCast_400m_m2_100</strain>
    </source>
</reference>
<sequence>MRVLIVGGGGREHALGWAIRRSPLGAELHAMPGNPGLAGIAVCHPGDPLRAVDVGDLVSRLGIDLVVVGPEAPLVAGLGDAIAARGVRVFGPSAAASRIEGSKIFAKELMRRHGIPTAAHRVFDDPESAFAAAREARYPLVIKADGLAAGKGALIAGDAPEARLAIEALMVERRFGEAGARIVFEEFLEGEEMSVFAIAAGERYRLLPATQDHKRAYDGDQGPNTGGMGAYAPVPGWRPQLEACVRREVIEPTLAALAAEGCPYTGLLYAGLMVKEGAPRVVEFNCRFGDPETQALVAVLSGDLLAALWAAADPAAAAGELPPLGHDGRAGVCVVVAAGGYPGPARQGDEIAGVDEAAACPGALVFHAGTELRDGRLRTRGGRVLNVVGVGDDLQEARDRAYAAAGRIHISESFYRRDIAWRGLRARERSALKSGH</sequence>
<evidence type="ECO:0000256" key="1">
    <source>
        <dbReference type="ARBA" id="ARBA00001936"/>
    </source>
</evidence>
<name>A0A937XAH1_UNCEI</name>
<dbReference type="GO" id="GO:0009113">
    <property type="term" value="P:purine nucleobase biosynthetic process"/>
    <property type="evidence" value="ECO:0007669"/>
    <property type="project" value="InterPro"/>
</dbReference>
<dbReference type="InterPro" id="IPR011761">
    <property type="entry name" value="ATP-grasp"/>
</dbReference>
<comment type="pathway">
    <text evidence="3 12">Purine metabolism; IMP biosynthesis via de novo pathway; N(1)-(5-phospho-D-ribosyl)glycinamide from 5-phospho-alpha-D-ribose 1-diphosphate: step 2/2.</text>
</comment>
<evidence type="ECO:0000256" key="12">
    <source>
        <dbReference type="HAMAP-Rule" id="MF_00138"/>
    </source>
</evidence>
<dbReference type="InterPro" id="IPR000115">
    <property type="entry name" value="PRibGlycinamide_synth"/>
</dbReference>
<dbReference type="FunFam" id="3.90.600.10:FF:000001">
    <property type="entry name" value="Trifunctional purine biosynthetic protein adenosine-3"/>
    <property type="match status" value="1"/>
</dbReference>
<feature type="domain" description="ATP-grasp" evidence="14">
    <location>
        <begin position="107"/>
        <end position="313"/>
    </location>
</feature>
<dbReference type="InterPro" id="IPR020560">
    <property type="entry name" value="PRibGlycinamide_synth_C-dom"/>
</dbReference>
<dbReference type="Gene3D" id="3.30.470.20">
    <property type="entry name" value="ATP-grasp fold, B domain"/>
    <property type="match status" value="1"/>
</dbReference>
<dbReference type="PROSITE" id="PS50975">
    <property type="entry name" value="ATP_GRASP"/>
    <property type="match status" value="1"/>
</dbReference>
<evidence type="ECO:0000256" key="4">
    <source>
        <dbReference type="ARBA" id="ARBA00013255"/>
    </source>
</evidence>
<dbReference type="InterPro" id="IPR020561">
    <property type="entry name" value="PRibGlycinamid_synth_ATP-grasp"/>
</dbReference>
<dbReference type="GO" id="GO:0046872">
    <property type="term" value="F:metal ion binding"/>
    <property type="evidence" value="ECO:0007669"/>
    <property type="project" value="InterPro"/>
</dbReference>
<evidence type="ECO:0000313" key="15">
    <source>
        <dbReference type="EMBL" id="MBM3317449.1"/>
    </source>
</evidence>
<protein>
    <recommendedName>
        <fullName evidence="4 12">Phosphoribosylamine--glycine ligase</fullName>
        <ecNumber evidence="4 12">6.3.4.13</ecNumber>
    </recommendedName>
    <alternativeName>
        <fullName evidence="12">GARS</fullName>
    </alternativeName>
    <alternativeName>
        <fullName evidence="10 12">Glycinamide ribonucleotide synthetase</fullName>
    </alternativeName>
    <alternativeName>
        <fullName evidence="11 12">Phosphoribosylglycinamide synthetase</fullName>
    </alternativeName>
</protein>
<comment type="cofactor">
    <cofactor evidence="2">
        <name>Mg(2+)</name>
        <dbReference type="ChEBI" id="CHEBI:18420"/>
    </cofactor>
</comment>
<keyword evidence="5 12" id="KW-0436">Ligase</keyword>
<dbReference type="NCBIfam" id="TIGR00877">
    <property type="entry name" value="purD"/>
    <property type="match status" value="1"/>
</dbReference>
<dbReference type="PANTHER" id="PTHR43472:SF1">
    <property type="entry name" value="PHOSPHORIBOSYLAMINE--GLYCINE LIGASE, CHLOROPLASTIC"/>
    <property type="match status" value="1"/>
</dbReference>
<evidence type="ECO:0000256" key="3">
    <source>
        <dbReference type="ARBA" id="ARBA00005174"/>
    </source>
</evidence>
<dbReference type="Pfam" id="PF02844">
    <property type="entry name" value="GARS_N"/>
    <property type="match status" value="1"/>
</dbReference>
<keyword evidence="6 13" id="KW-0547">Nucleotide-binding</keyword>
<evidence type="ECO:0000256" key="10">
    <source>
        <dbReference type="ARBA" id="ARBA00042242"/>
    </source>
</evidence>
<dbReference type="Gene3D" id="3.40.50.20">
    <property type="match status" value="1"/>
</dbReference>
<dbReference type="GO" id="GO:0006189">
    <property type="term" value="P:'de novo' IMP biosynthetic process"/>
    <property type="evidence" value="ECO:0007669"/>
    <property type="project" value="UniProtKB-UniRule"/>
</dbReference>
<dbReference type="Gene3D" id="3.30.1490.20">
    <property type="entry name" value="ATP-grasp fold, A domain"/>
    <property type="match status" value="1"/>
</dbReference>
<dbReference type="Pfam" id="PF01071">
    <property type="entry name" value="GARS_A"/>
    <property type="match status" value="1"/>
</dbReference>
<evidence type="ECO:0000259" key="14">
    <source>
        <dbReference type="PROSITE" id="PS50975"/>
    </source>
</evidence>
<comment type="similarity">
    <text evidence="9 12">Belongs to the GARS family.</text>
</comment>
<dbReference type="InterPro" id="IPR037123">
    <property type="entry name" value="PRibGlycinamide_synth_C_sf"/>
</dbReference>
<dbReference type="InterPro" id="IPR011054">
    <property type="entry name" value="Rudment_hybrid_motif"/>
</dbReference>
<dbReference type="EMBL" id="VGIY01000126">
    <property type="protein sequence ID" value="MBM3317449.1"/>
    <property type="molecule type" value="Genomic_DNA"/>
</dbReference>
<evidence type="ECO:0000256" key="6">
    <source>
        <dbReference type="ARBA" id="ARBA00022741"/>
    </source>
</evidence>
<dbReference type="AlphaFoldDB" id="A0A937XAH1"/>
<dbReference type="Pfam" id="PF02843">
    <property type="entry name" value="GARS_C"/>
    <property type="match status" value="1"/>
</dbReference>
<dbReference type="InterPro" id="IPR013815">
    <property type="entry name" value="ATP_grasp_subdomain_1"/>
</dbReference>
<evidence type="ECO:0000256" key="5">
    <source>
        <dbReference type="ARBA" id="ARBA00022598"/>
    </source>
</evidence>
<dbReference type="GO" id="GO:0005524">
    <property type="term" value="F:ATP binding"/>
    <property type="evidence" value="ECO:0007669"/>
    <property type="project" value="UniProtKB-UniRule"/>
</dbReference>
<comment type="cofactor">
    <cofactor evidence="1">
        <name>Mn(2+)</name>
        <dbReference type="ChEBI" id="CHEBI:29035"/>
    </cofactor>
</comment>
<dbReference type="InterPro" id="IPR016185">
    <property type="entry name" value="PreATP-grasp_dom_sf"/>
</dbReference>
<comment type="caution">
    <text evidence="15">The sequence shown here is derived from an EMBL/GenBank/DDBJ whole genome shotgun (WGS) entry which is preliminary data.</text>
</comment>
<evidence type="ECO:0000256" key="11">
    <source>
        <dbReference type="ARBA" id="ARBA00042864"/>
    </source>
</evidence>
<evidence type="ECO:0000256" key="8">
    <source>
        <dbReference type="ARBA" id="ARBA00022840"/>
    </source>
</evidence>
<dbReference type="HAMAP" id="MF_00138">
    <property type="entry name" value="GARS"/>
    <property type="match status" value="1"/>
</dbReference>
<dbReference type="PANTHER" id="PTHR43472">
    <property type="entry name" value="PHOSPHORIBOSYLAMINE--GLYCINE LIGASE"/>
    <property type="match status" value="1"/>
</dbReference>
<evidence type="ECO:0000256" key="7">
    <source>
        <dbReference type="ARBA" id="ARBA00022755"/>
    </source>
</evidence>
<dbReference type="Proteomes" id="UP000748308">
    <property type="component" value="Unassembled WGS sequence"/>
</dbReference>
<gene>
    <name evidence="12 15" type="primary">purD</name>
    <name evidence="15" type="ORF">FJY75_06310</name>
</gene>
<evidence type="ECO:0000313" key="16">
    <source>
        <dbReference type="Proteomes" id="UP000748308"/>
    </source>
</evidence>
<dbReference type="PROSITE" id="PS00184">
    <property type="entry name" value="GARS"/>
    <property type="match status" value="1"/>
</dbReference>
<keyword evidence="8 13" id="KW-0067">ATP-binding</keyword>
<dbReference type="GO" id="GO:0004637">
    <property type="term" value="F:phosphoribosylamine-glycine ligase activity"/>
    <property type="evidence" value="ECO:0007669"/>
    <property type="project" value="UniProtKB-UniRule"/>
</dbReference>
<dbReference type="SMART" id="SM01209">
    <property type="entry name" value="GARS_A"/>
    <property type="match status" value="1"/>
</dbReference>
<dbReference type="SMART" id="SM01210">
    <property type="entry name" value="GARS_C"/>
    <property type="match status" value="1"/>
</dbReference>
<evidence type="ECO:0000256" key="13">
    <source>
        <dbReference type="PROSITE-ProRule" id="PRU00409"/>
    </source>
</evidence>
<dbReference type="SUPFAM" id="SSF51246">
    <property type="entry name" value="Rudiment single hybrid motif"/>
    <property type="match status" value="1"/>
</dbReference>
<dbReference type="SUPFAM" id="SSF52440">
    <property type="entry name" value="PreATP-grasp domain"/>
    <property type="match status" value="1"/>
</dbReference>